<reference evidence="1 2" key="1">
    <citation type="journal article" date="2018" name="Science">
        <title>The opium poppy genome and morphinan production.</title>
        <authorList>
            <person name="Guo L."/>
            <person name="Winzer T."/>
            <person name="Yang X."/>
            <person name="Li Y."/>
            <person name="Ning Z."/>
            <person name="He Z."/>
            <person name="Teodor R."/>
            <person name="Lu Y."/>
            <person name="Bowser T.A."/>
            <person name="Graham I.A."/>
            <person name="Ye K."/>
        </authorList>
    </citation>
    <scope>NUCLEOTIDE SEQUENCE [LARGE SCALE GENOMIC DNA]</scope>
    <source>
        <strain evidence="2">cv. HN1</strain>
        <tissue evidence="1">Leaves</tissue>
    </source>
</reference>
<dbReference type="AlphaFoldDB" id="A0A4Y7KDP4"/>
<keyword evidence="2" id="KW-1185">Reference proteome</keyword>
<sequence length="92" mass="10706">MGIMEAFILLDAIMNDRELSWVNNLELEGILFSARTITVECSSSWIVLFNNFHLRNRYQKRFSWKDGWSPRTDVLIITPNNLADVDGLIFGR</sequence>
<evidence type="ECO:0000313" key="1">
    <source>
        <dbReference type="EMBL" id="RZC70956.1"/>
    </source>
</evidence>
<accession>A0A4Y7KDP4</accession>
<protein>
    <submittedName>
        <fullName evidence="1">Uncharacterized protein</fullName>
    </submittedName>
</protein>
<dbReference type="EMBL" id="CM010721">
    <property type="protein sequence ID" value="RZC70956.1"/>
    <property type="molecule type" value="Genomic_DNA"/>
</dbReference>
<gene>
    <name evidence="1" type="ORF">C5167_034144</name>
</gene>
<dbReference type="Proteomes" id="UP000316621">
    <property type="component" value="Chromosome 7"/>
</dbReference>
<name>A0A4Y7KDP4_PAPSO</name>
<organism evidence="1 2">
    <name type="scientific">Papaver somniferum</name>
    <name type="common">Opium poppy</name>
    <dbReference type="NCBI Taxonomy" id="3469"/>
    <lineage>
        <taxon>Eukaryota</taxon>
        <taxon>Viridiplantae</taxon>
        <taxon>Streptophyta</taxon>
        <taxon>Embryophyta</taxon>
        <taxon>Tracheophyta</taxon>
        <taxon>Spermatophyta</taxon>
        <taxon>Magnoliopsida</taxon>
        <taxon>Ranunculales</taxon>
        <taxon>Papaveraceae</taxon>
        <taxon>Papaveroideae</taxon>
        <taxon>Papaver</taxon>
    </lineage>
</organism>
<proteinExistence type="predicted"/>
<dbReference type="Gramene" id="RZC70956">
    <property type="protein sequence ID" value="RZC70956"/>
    <property type="gene ID" value="C5167_034144"/>
</dbReference>
<evidence type="ECO:0000313" key="2">
    <source>
        <dbReference type="Proteomes" id="UP000316621"/>
    </source>
</evidence>